<name>A0ABT1W7H5_9PROT</name>
<evidence type="ECO:0000313" key="1">
    <source>
        <dbReference type="EMBL" id="MCQ8278834.1"/>
    </source>
</evidence>
<dbReference type="NCBIfam" id="NF002769">
    <property type="entry name" value="PRK02853.1"/>
    <property type="match status" value="1"/>
</dbReference>
<organism evidence="1 2">
    <name type="scientific">Endosaccharibacter trunci</name>
    <dbReference type="NCBI Taxonomy" id="2812733"/>
    <lineage>
        <taxon>Bacteria</taxon>
        <taxon>Pseudomonadati</taxon>
        <taxon>Pseudomonadota</taxon>
        <taxon>Alphaproteobacteria</taxon>
        <taxon>Acetobacterales</taxon>
        <taxon>Acetobacteraceae</taxon>
        <taxon>Endosaccharibacter</taxon>
    </lineage>
</organism>
<dbReference type="InterPro" id="IPR008321">
    <property type="entry name" value="UCP032146"/>
</dbReference>
<keyword evidence="2" id="KW-1185">Reference proteome</keyword>
<dbReference type="RefSeq" id="WP_422864314.1">
    <property type="nucleotide sequence ID" value="NZ_JAMSKV010000008.1"/>
</dbReference>
<comment type="caution">
    <text evidence="1">The sequence shown here is derived from an EMBL/GenBank/DDBJ whole genome shotgun (WGS) entry which is preliminary data.</text>
</comment>
<protein>
    <submittedName>
        <fullName evidence="1">UPF0262 family protein</fullName>
    </submittedName>
</protein>
<evidence type="ECO:0000313" key="2">
    <source>
        <dbReference type="Proteomes" id="UP001524587"/>
    </source>
</evidence>
<accession>A0ABT1W7H5</accession>
<proteinExistence type="predicted"/>
<dbReference type="Proteomes" id="UP001524587">
    <property type="component" value="Unassembled WGS sequence"/>
</dbReference>
<dbReference type="Pfam" id="PF06793">
    <property type="entry name" value="UPF0262"/>
    <property type="match status" value="1"/>
</dbReference>
<sequence length="160" mass="18114">MNSARSDSILSVVLGEDGRVSHHVDQREGLERAQAIADLRVSASFAPVGFRGPFILHLSIAHGRLVFDVRDAENRELRVYALSLSPFRRLIKDYQLLVDSYEHAIRDGRTQAIQAIDMGRRGLHDEGAQIMTDRLHGKIDIDFETARRLFTLLCVLHQRA</sequence>
<gene>
    <name evidence="1" type="ORF">NFI95_10250</name>
</gene>
<reference evidence="1 2" key="1">
    <citation type="submission" date="2022-06" db="EMBL/GenBank/DDBJ databases">
        <title>Endosaccharibacter gen. nov., sp. nov., endophytic bacteria isolated from sugarcane.</title>
        <authorList>
            <person name="Pitiwittayakul N."/>
            <person name="Yukphan P."/>
            <person name="Charoenyingcharoen P."/>
            <person name="Tanasupawat S."/>
        </authorList>
    </citation>
    <scope>NUCLEOTIDE SEQUENCE [LARGE SCALE GENOMIC DNA]</scope>
    <source>
        <strain evidence="1 2">KSS8</strain>
    </source>
</reference>
<dbReference type="EMBL" id="JAMSKV010000008">
    <property type="protein sequence ID" value="MCQ8278834.1"/>
    <property type="molecule type" value="Genomic_DNA"/>
</dbReference>